<protein>
    <submittedName>
        <fullName evidence="2">Uncharacterized protein</fullName>
    </submittedName>
</protein>
<accession>I7M7D4</accession>
<organism evidence="2 3">
    <name type="scientific">Tetrahymena thermophila (strain SB210)</name>
    <dbReference type="NCBI Taxonomy" id="312017"/>
    <lineage>
        <taxon>Eukaryota</taxon>
        <taxon>Sar</taxon>
        <taxon>Alveolata</taxon>
        <taxon>Ciliophora</taxon>
        <taxon>Intramacronucleata</taxon>
        <taxon>Oligohymenophorea</taxon>
        <taxon>Hymenostomatida</taxon>
        <taxon>Tetrahymenina</taxon>
        <taxon>Tetrahymenidae</taxon>
        <taxon>Tetrahymena</taxon>
    </lineage>
</organism>
<name>I7M7D4_TETTS</name>
<dbReference type="InParanoid" id="I7M7D4"/>
<proteinExistence type="predicted"/>
<dbReference type="Proteomes" id="UP000009168">
    <property type="component" value="Unassembled WGS sequence"/>
</dbReference>
<dbReference type="EMBL" id="GG662793">
    <property type="protein sequence ID" value="EAR91017.2"/>
    <property type="molecule type" value="Genomic_DNA"/>
</dbReference>
<dbReference type="AlphaFoldDB" id="I7M7D4"/>
<evidence type="ECO:0000313" key="2">
    <source>
        <dbReference type="EMBL" id="EAR91017.2"/>
    </source>
</evidence>
<gene>
    <name evidence="2" type="ORF">TTHERM_00146230</name>
</gene>
<reference evidence="3" key="1">
    <citation type="journal article" date="2006" name="PLoS Biol.">
        <title>Macronuclear genome sequence of the ciliate Tetrahymena thermophila, a model eukaryote.</title>
        <authorList>
            <person name="Eisen J.A."/>
            <person name="Coyne R.S."/>
            <person name="Wu M."/>
            <person name="Wu D."/>
            <person name="Thiagarajan M."/>
            <person name="Wortman J.R."/>
            <person name="Badger J.H."/>
            <person name="Ren Q."/>
            <person name="Amedeo P."/>
            <person name="Jones K.M."/>
            <person name="Tallon L.J."/>
            <person name="Delcher A.L."/>
            <person name="Salzberg S.L."/>
            <person name="Silva J.C."/>
            <person name="Haas B.J."/>
            <person name="Majoros W.H."/>
            <person name="Farzad M."/>
            <person name="Carlton J.M."/>
            <person name="Smith R.K. Jr."/>
            <person name="Garg J."/>
            <person name="Pearlman R.E."/>
            <person name="Karrer K.M."/>
            <person name="Sun L."/>
            <person name="Manning G."/>
            <person name="Elde N.C."/>
            <person name="Turkewitz A.P."/>
            <person name="Asai D.J."/>
            <person name="Wilkes D.E."/>
            <person name="Wang Y."/>
            <person name="Cai H."/>
            <person name="Collins K."/>
            <person name="Stewart B.A."/>
            <person name="Lee S.R."/>
            <person name="Wilamowska K."/>
            <person name="Weinberg Z."/>
            <person name="Ruzzo W.L."/>
            <person name="Wloga D."/>
            <person name="Gaertig J."/>
            <person name="Frankel J."/>
            <person name="Tsao C.-C."/>
            <person name="Gorovsky M.A."/>
            <person name="Keeling P.J."/>
            <person name="Waller R.F."/>
            <person name="Patron N.J."/>
            <person name="Cherry J.M."/>
            <person name="Stover N.A."/>
            <person name="Krieger C.J."/>
            <person name="del Toro C."/>
            <person name="Ryder H.F."/>
            <person name="Williamson S.C."/>
            <person name="Barbeau R.A."/>
            <person name="Hamilton E.P."/>
            <person name="Orias E."/>
        </authorList>
    </citation>
    <scope>NUCLEOTIDE SEQUENCE [LARGE SCALE GENOMIC DNA]</scope>
    <source>
        <strain evidence="3">SB210</strain>
    </source>
</reference>
<feature type="region of interest" description="Disordered" evidence="1">
    <location>
        <begin position="190"/>
        <end position="211"/>
    </location>
</feature>
<dbReference type="KEGG" id="tet:TTHERM_00146230"/>
<keyword evidence="3" id="KW-1185">Reference proteome</keyword>
<evidence type="ECO:0000256" key="1">
    <source>
        <dbReference type="SAM" id="MobiDB-lite"/>
    </source>
</evidence>
<feature type="compositionally biased region" description="Polar residues" evidence="1">
    <location>
        <begin position="190"/>
        <end position="210"/>
    </location>
</feature>
<sequence length="334" mass="38931">MLLSEELTKIFNNSYSQNQAILTMVENVQTLFFIFSDAYNVIFRENQKVFASLYSTFQQQQQFNQPFIKSISFKSKTDQQNKTIKSFQIDLEIPDYQINKNLPENFIYDQNTQAETDIEKLNSMADIIEKESQLISPVKQNVYKQYSTFNKINSPLKQDTLKSISYLTSPQLRSNNQIFSPLKLKNVTSSYQSHYSNSPGQNTTNETSKIQQSKELLSQELLFQKNQSASQNSTPMRSFIQKTSSLSPQKNINNNFSYLEYLKSQIDLKQQNQKIDSKPSKLQSMLSNCWKDVNNYSPNQNKTYHQTGQGVQQVYQQMSPQNQMQFNQQQKIEQ</sequence>
<dbReference type="RefSeq" id="XP_001011262.2">
    <property type="nucleotide sequence ID" value="XM_001011262.2"/>
</dbReference>
<evidence type="ECO:0000313" key="3">
    <source>
        <dbReference type="Proteomes" id="UP000009168"/>
    </source>
</evidence>
<dbReference type="GeneID" id="7840145"/>